<keyword evidence="1" id="KW-0472">Membrane</keyword>
<keyword evidence="1" id="KW-0812">Transmembrane</keyword>
<accession>A0A3L6LAC9</accession>
<reference evidence="2 3" key="1">
    <citation type="submission" date="2018-09" db="EMBL/GenBank/DDBJ databases">
        <title>whole genome sequence of T. equiperdum IVM-t1 strain.</title>
        <authorList>
            <person name="Suganuma K."/>
        </authorList>
    </citation>
    <scope>NUCLEOTIDE SEQUENCE [LARGE SCALE GENOMIC DNA]</scope>
    <source>
        <strain evidence="2 3">IVM-t1</strain>
    </source>
</reference>
<evidence type="ECO:0000313" key="3">
    <source>
        <dbReference type="Proteomes" id="UP000266743"/>
    </source>
</evidence>
<feature type="transmembrane region" description="Helical" evidence="1">
    <location>
        <begin position="12"/>
        <end position="34"/>
    </location>
</feature>
<organism evidence="2 3">
    <name type="scientific">Trypanosoma brucei equiperdum</name>
    <dbReference type="NCBI Taxonomy" id="630700"/>
    <lineage>
        <taxon>Eukaryota</taxon>
        <taxon>Discoba</taxon>
        <taxon>Euglenozoa</taxon>
        <taxon>Kinetoplastea</taxon>
        <taxon>Metakinetoplastina</taxon>
        <taxon>Trypanosomatida</taxon>
        <taxon>Trypanosomatidae</taxon>
        <taxon>Trypanosoma</taxon>
    </lineage>
</organism>
<comment type="caution">
    <text evidence="2">The sequence shown here is derived from an EMBL/GenBank/DDBJ whole genome shotgun (WGS) entry which is preliminary data.</text>
</comment>
<protein>
    <submittedName>
        <fullName evidence="2">Uncharacterized protein</fullName>
    </submittedName>
</protein>
<evidence type="ECO:0000256" key="1">
    <source>
        <dbReference type="SAM" id="Phobius"/>
    </source>
</evidence>
<dbReference type="Proteomes" id="UP000266743">
    <property type="component" value="Chromosome 4"/>
</dbReference>
<proteinExistence type="predicted"/>
<dbReference type="EMBL" id="QSBY01000004">
    <property type="protein sequence ID" value="RHW73178.1"/>
    <property type="molecule type" value="Genomic_DNA"/>
</dbReference>
<evidence type="ECO:0000313" key="2">
    <source>
        <dbReference type="EMBL" id="RHW73178.1"/>
    </source>
</evidence>
<keyword evidence="1" id="KW-1133">Transmembrane helix</keyword>
<dbReference type="AlphaFoldDB" id="A0A3L6LAC9"/>
<name>A0A3L6LAC9_9TRYP</name>
<sequence>MRRVRRFKDYGHQVWTIGSVALNISSCAWALVYLKEKQRRRLCWKLSTDPAVVDGTILRRIWDLILRIVWFCVSVNFQFAFSRCKVPRNKAANKATEQGNEKPQSYPAGTTDILTGVESQIRNVMYKAFKEGWMPHTHRRALLDHVRTPPTPTKLDHLGDSLLAQFRTGTSKHLGWLRRVLTRKTDQLRCRWCCAQEPVSGAAEECYAPESTADSTNALDLGIATR</sequence>
<gene>
    <name evidence="2" type="ORF">DPX39_040087600</name>
</gene>